<dbReference type="SUPFAM" id="SSF88659">
    <property type="entry name" value="Sigma3 and sigma4 domains of RNA polymerase sigma factors"/>
    <property type="match status" value="1"/>
</dbReference>
<keyword evidence="8" id="KW-1185">Reference proteome</keyword>
<organism evidence="7 8">
    <name type="scientific">Mucilaginibacter antarcticus</name>
    <dbReference type="NCBI Taxonomy" id="1855725"/>
    <lineage>
        <taxon>Bacteria</taxon>
        <taxon>Pseudomonadati</taxon>
        <taxon>Bacteroidota</taxon>
        <taxon>Sphingobacteriia</taxon>
        <taxon>Sphingobacteriales</taxon>
        <taxon>Sphingobacteriaceae</taxon>
        <taxon>Mucilaginibacter</taxon>
    </lineage>
</organism>
<comment type="similarity">
    <text evidence="1">Belongs to the sigma-70 factor family. ECF subfamily.</text>
</comment>
<evidence type="ECO:0000256" key="4">
    <source>
        <dbReference type="ARBA" id="ARBA00023163"/>
    </source>
</evidence>
<keyword evidence="4" id="KW-0804">Transcription</keyword>
<evidence type="ECO:0000259" key="5">
    <source>
        <dbReference type="Pfam" id="PF04542"/>
    </source>
</evidence>
<dbReference type="EMBL" id="JBHUON010000013">
    <property type="protein sequence ID" value="MFD2865432.1"/>
    <property type="molecule type" value="Genomic_DNA"/>
</dbReference>
<dbReference type="Proteomes" id="UP001597601">
    <property type="component" value="Unassembled WGS sequence"/>
</dbReference>
<feature type="domain" description="RNA polymerase sigma factor 70 region 4 type 2" evidence="6">
    <location>
        <begin position="100"/>
        <end position="150"/>
    </location>
</feature>
<dbReference type="InterPro" id="IPR014284">
    <property type="entry name" value="RNA_pol_sigma-70_dom"/>
</dbReference>
<dbReference type="PANTHER" id="PTHR43133">
    <property type="entry name" value="RNA POLYMERASE ECF-TYPE SIGMA FACTO"/>
    <property type="match status" value="1"/>
</dbReference>
<name>A0ABW5XQI4_9SPHI</name>
<evidence type="ECO:0000256" key="2">
    <source>
        <dbReference type="ARBA" id="ARBA00023015"/>
    </source>
</evidence>
<dbReference type="InterPro" id="IPR036388">
    <property type="entry name" value="WH-like_DNA-bd_sf"/>
</dbReference>
<evidence type="ECO:0000313" key="7">
    <source>
        <dbReference type="EMBL" id="MFD2865432.1"/>
    </source>
</evidence>
<dbReference type="Gene3D" id="1.10.10.10">
    <property type="entry name" value="Winged helix-like DNA-binding domain superfamily/Winged helix DNA-binding domain"/>
    <property type="match status" value="1"/>
</dbReference>
<dbReference type="InterPro" id="IPR013325">
    <property type="entry name" value="RNA_pol_sigma_r2"/>
</dbReference>
<sequence>MPKHLQYQYINLVQQHAGIIHKVIGLYVDDPEDKKDLYQEVLLQGWKSFGSFKGDAAFSTWLYKVCLNTVLTFKRREYKFKEAIAEAEPPTQTVKNENSELLYYLIKQLPEVDRMLMILHLDGYKNIEIAEITGTKQNYVNVKIHRLKNQLITQFKNKANGSF</sequence>
<dbReference type="Pfam" id="PF04542">
    <property type="entry name" value="Sigma70_r2"/>
    <property type="match status" value="1"/>
</dbReference>
<gene>
    <name evidence="7" type="ORF">ACFSYC_12095</name>
</gene>
<dbReference type="SUPFAM" id="SSF88946">
    <property type="entry name" value="Sigma2 domain of RNA polymerase sigma factors"/>
    <property type="match status" value="1"/>
</dbReference>
<dbReference type="InterPro" id="IPR013324">
    <property type="entry name" value="RNA_pol_sigma_r3/r4-like"/>
</dbReference>
<accession>A0ABW5XQI4</accession>
<keyword evidence="2" id="KW-0805">Transcription regulation</keyword>
<evidence type="ECO:0000256" key="3">
    <source>
        <dbReference type="ARBA" id="ARBA00023082"/>
    </source>
</evidence>
<evidence type="ECO:0000259" key="6">
    <source>
        <dbReference type="Pfam" id="PF08281"/>
    </source>
</evidence>
<evidence type="ECO:0000313" key="8">
    <source>
        <dbReference type="Proteomes" id="UP001597601"/>
    </source>
</evidence>
<keyword evidence="3" id="KW-0731">Sigma factor</keyword>
<protein>
    <submittedName>
        <fullName evidence="7">RNA polymerase sigma factor</fullName>
    </submittedName>
</protein>
<dbReference type="InterPro" id="IPR013249">
    <property type="entry name" value="RNA_pol_sigma70_r4_t2"/>
</dbReference>
<comment type="caution">
    <text evidence="7">The sequence shown here is derived from an EMBL/GenBank/DDBJ whole genome shotgun (WGS) entry which is preliminary data.</text>
</comment>
<proteinExistence type="inferred from homology"/>
<dbReference type="Pfam" id="PF08281">
    <property type="entry name" value="Sigma70_r4_2"/>
    <property type="match status" value="1"/>
</dbReference>
<dbReference type="PANTHER" id="PTHR43133:SF45">
    <property type="entry name" value="RNA POLYMERASE ECF-TYPE SIGMA FACTOR"/>
    <property type="match status" value="1"/>
</dbReference>
<dbReference type="RefSeq" id="WP_377127739.1">
    <property type="nucleotide sequence ID" value="NZ_JBHUHN010000001.1"/>
</dbReference>
<feature type="domain" description="RNA polymerase sigma-70 region 2" evidence="5">
    <location>
        <begin position="12"/>
        <end position="77"/>
    </location>
</feature>
<evidence type="ECO:0000256" key="1">
    <source>
        <dbReference type="ARBA" id="ARBA00010641"/>
    </source>
</evidence>
<dbReference type="InterPro" id="IPR007627">
    <property type="entry name" value="RNA_pol_sigma70_r2"/>
</dbReference>
<reference evidence="8" key="1">
    <citation type="journal article" date="2019" name="Int. J. Syst. Evol. Microbiol.">
        <title>The Global Catalogue of Microorganisms (GCM) 10K type strain sequencing project: providing services to taxonomists for standard genome sequencing and annotation.</title>
        <authorList>
            <consortium name="The Broad Institute Genomics Platform"/>
            <consortium name="The Broad Institute Genome Sequencing Center for Infectious Disease"/>
            <person name="Wu L."/>
            <person name="Ma J."/>
        </authorList>
    </citation>
    <scope>NUCLEOTIDE SEQUENCE [LARGE SCALE GENOMIC DNA]</scope>
    <source>
        <strain evidence="8">KCTC 52232</strain>
    </source>
</reference>
<dbReference type="Gene3D" id="1.10.1740.10">
    <property type="match status" value="1"/>
</dbReference>
<dbReference type="InterPro" id="IPR039425">
    <property type="entry name" value="RNA_pol_sigma-70-like"/>
</dbReference>
<dbReference type="NCBIfam" id="TIGR02937">
    <property type="entry name" value="sigma70-ECF"/>
    <property type="match status" value="1"/>
</dbReference>